<dbReference type="GO" id="GO:0000150">
    <property type="term" value="F:DNA strand exchange activity"/>
    <property type="evidence" value="ECO:0007669"/>
    <property type="project" value="InterPro"/>
</dbReference>
<evidence type="ECO:0000313" key="4">
    <source>
        <dbReference type="Proteomes" id="UP000284751"/>
    </source>
</evidence>
<dbReference type="GO" id="GO:0003677">
    <property type="term" value="F:DNA binding"/>
    <property type="evidence" value="ECO:0007669"/>
    <property type="project" value="InterPro"/>
</dbReference>
<dbReference type="AlphaFoldDB" id="A0A412AYS8"/>
<sequence>MTDKNLLVITPHRKGPGKQRIAAYCRVSSRSDEQLNSLTNQINFYRSLFENDDTVVFVGIYAEEGLSGTQAESRPQFMKMIEDCRSGLIDCIRTKSVSRFGRNTVDTLIYTRELRSLGIDVFFEKENIHSTESSGELMLTLMAAFAESESETMSENIKWGKRRRYEQGITGSITLNGMYGFRQNKGIVTIVENEAELVRRIYKDFIDGYSYCEIADRLIADEVPTRMPGASWAKTTVQNIIRNEKYCGDCLFQKAFIANPITHQQVRNNGELPKYLVEDCLPAIVDKETWKLAQAVAARHTPHRQAPNERYPFTGKLFCGVCGKPYYYYHYMTTNKKPLAAYRCMSHKTQSAVEVPGQTYNKATFNYNASAKLIAYRERYCKPPKERPMLCTDVRIPTDLPQKAFCRAWNLIVAKKLRYQATLRSTVDNAEDILVRYRAEEMCLLIDEIGKINEFSYPLMLKTLDRVVVNANGKLTFIFQSGIKITV</sequence>
<comment type="caution">
    <text evidence="3">The sequence shown here is derived from an EMBL/GenBank/DDBJ whole genome shotgun (WGS) entry which is preliminary data.</text>
</comment>
<protein>
    <submittedName>
        <fullName evidence="3">Recombinase family protein</fullName>
    </submittedName>
</protein>
<dbReference type="PANTHER" id="PTHR30461:SF23">
    <property type="entry name" value="DNA RECOMBINASE-RELATED"/>
    <property type="match status" value="1"/>
</dbReference>
<dbReference type="EMBL" id="QRTC01000013">
    <property type="protein sequence ID" value="RGQ42148.1"/>
    <property type="molecule type" value="Genomic_DNA"/>
</dbReference>
<dbReference type="InterPro" id="IPR036162">
    <property type="entry name" value="Resolvase-like_N_sf"/>
</dbReference>
<dbReference type="PROSITE" id="PS51736">
    <property type="entry name" value="RECOMBINASES_3"/>
    <property type="match status" value="1"/>
</dbReference>
<dbReference type="Gene3D" id="3.40.50.1390">
    <property type="entry name" value="Resolvase, N-terminal catalytic domain"/>
    <property type="match status" value="1"/>
</dbReference>
<dbReference type="Gene3D" id="3.90.1750.20">
    <property type="entry name" value="Putative Large Serine Recombinase, Chain B, Domain 2"/>
    <property type="match status" value="1"/>
</dbReference>
<dbReference type="InterPro" id="IPR006119">
    <property type="entry name" value="Resolv_N"/>
</dbReference>
<dbReference type="Pfam" id="PF00239">
    <property type="entry name" value="Resolvase"/>
    <property type="match status" value="1"/>
</dbReference>
<evidence type="ECO:0000259" key="2">
    <source>
        <dbReference type="PROSITE" id="PS51737"/>
    </source>
</evidence>
<dbReference type="InterPro" id="IPR011109">
    <property type="entry name" value="DNA_bind_recombinase_dom"/>
</dbReference>
<dbReference type="InterPro" id="IPR038109">
    <property type="entry name" value="DNA_bind_recomb_sf"/>
</dbReference>
<dbReference type="Pfam" id="PF13408">
    <property type="entry name" value="Zn_ribbon_recom"/>
    <property type="match status" value="1"/>
</dbReference>
<organism evidence="3 4">
    <name type="scientific">[Clostridium] leptum</name>
    <dbReference type="NCBI Taxonomy" id="1535"/>
    <lineage>
        <taxon>Bacteria</taxon>
        <taxon>Bacillati</taxon>
        <taxon>Bacillota</taxon>
        <taxon>Clostridia</taxon>
        <taxon>Eubacteriales</taxon>
        <taxon>Oscillospiraceae</taxon>
        <taxon>Oscillospiraceae incertae sedis</taxon>
    </lineage>
</organism>
<gene>
    <name evidence="3" type="ORF">DWY99_05110</name>
</gene>
<feature type="domain" description="Resolvase/invertase-type recombinase catalytic" evidence="1">
    <location>
        <begin position="20"/>
        <end position="168"/>
    </location>
</feature>
<dbReference type="PROSITE" id="PS51737">
    <property type="entry name" value="RECOMBINASE_DNA_BIND"/>
    <property type="match status" value="1"/>
</dbReference>
<feature type="domain" description="Recombinase" evidence="2">
    <location>
        <begin position="178"/>
        <end position="303"/>
    </location>
</feature>
<proteinExistence type="predicted"/>
<dbReference type="Proteomes" id="UP000284751">
    <property type="component" value="Unassembled WGS sequence"/>
</dbReference>
<dbReference type="Pfam" id="PF07508">
    <property type="entry name" value="Recombinase"/>
    <property type="match status" value="1"/>
</dbReference>
<dbReference type="CDD" id="cd00338">
    <property type="entry name" value="Ser_Recombinase"/>
    <property type="match status" value="1"/>
</dbReference>
<accession>A0A412AYS8</accession>
<dbReference type="InterPro" id="IPR050639">
    <property type="entry name" value="SSR_resolvase"/>
</dbReference>
<name>A0A412AYS8_9FIRM</name>
<dbReference type="PANTHER" id="PTHR30461">
    <property type="entry name" value="DNA-INVERTASE FROM LAMBDOID PROPHAGE"/>
    <property type="match status" value="1"/>
</dbReference>
<evidence type="ECO:0000259" key="1">
    <source>
        <dbReference type="PROSITE" id="PS51736"/>
    </source>
</evidence>
<dbReference type="InterPro" id="IPR025827">
    <property type="entry name" value="Zn_ribbon_recom_dom"/>
</dbReference>
<evidence type="ECO:0000313" key="3">
    <source>
        <dbReference type="EMBL" id="RGQ42148.1"/>
    </source>
</evidence>
<reference evidence="3 4" key="1">
    <citation type="submission" date="2018-08" db="EMBL/GenBank/DDBJ databases">
        <title>A genome reference for cultivated species of the human gut microbiota.</title>
        <authorList>
            <person name="Zou Y."/>
            <person name="Xue W."/>
            <person name="Luo G."/>
        </authorList>
    </citation>
    <scope>NUCLEOTIDE SEQUENCE [LARGE SCALE GENOMIC DNA]</scope>
    <source>
        <strain evidence="3 4">AF28-26</strain>
    </source>
</reference>
<dbReference type="SMART" id="SM00857">
    <property type="entry name" value="Resolvase"/>
    <property type="match status" value="1"/>
</dbReference>
<dbReference type="SUPFAM" id="SSF53041">
    <property type="entry name" value="Resolvase-like"/>
    <property type="match status" value="1"/>
</dbReference>